<evidence type="ECO:0000313" key="2">
    <source>
        <dbReference type="Proteomes" id="UP000268014"/>
    </source>
</evidence>
<proteinExistence type="predicted"/>
<reference evidence="1 2" key="2">
    <citation type="submission" date="2018-11" db="EMBL/GenBank/DDBJ databases">
        <authorList>
            <consortium name="Pathogen Informatics"/>
        </authorList>
    </citation>
    <scope>NUCLEOTIDE SEQUENCE [LARGE SCALE GENOMIC DNA]</scope>
    <source>
        <strain evidence="1 2">MHpl1</strain>
    </source>
</reference>
<reference evidence="3" key="1">
    <citation type="submission" date="2017-02" db="UniProtKB">
        <authorList>
            <consortium name="WormBaseParasite"/>
        </authorList>
    </citation>
    <scope>IDENTIFICATION</scope>
</reference>
<sequence length="42" mass="5110">MTERKCVDDETREQFVAQKFHNHCIEYPCKTLANIVRPRFRV</sequence>
<dbReference type="EMBL" id="UZAF01018925">
    <property type="protein sequence ID" value="VDO56119.1"/>
    <property type="molecule type" value="Genomic_DNA"/>
</dbReference>
<dbReference type="WBParaSite" id="HPLM_0001531801-mRNA-1">
    <property type="protein sequence ID" value="HPLM_0001531801-mRNA-1"/>
    <property type="gene ID" value="HPLM_0001531801"/>
</dbReference>
<protein>
    <submittedName>
        <fullName evidence="1 3">Uncharacterized protein</fullName>
    </submittedName>
</protein>
<evidence type="ECO:0000313" key="3">
    <source>
        <dbReference type="WBParaSite" id="HPLM_0001531801-mRNA-1"/>
    </source>
</evidence>
<name>A0A0N4WUJ0_HAEPC</name>
<dbReference type="Proteomes" id="UP000268014">
    <property type="component" value="Unassembled WGS sequence"/>
</dbReference>
<evidence type="ECO:0000313" key="1">
    <source>
        <dbReference type="EMBL" id="VDO56119.1"/>
    </source>
</evidence>
<keyword evidence="2" id="KW-1185">Reference proteome</keyword>
<organism evidence="3">
    <name type="scientific">Haemonchus placei</name>
    <name type="common">Barber's pole worm</name>
    <dbReference type="NCBI Taxonomy" id="6290"/>
    <lineage>
        <taxon>Eukaryota</taxon>
        <taxon>Metazoa</taxon>
        <taxon>Ecdysozoa</taxon>
        <taxon>Nematoda</taxon>
        <taxon>Chromadorea</taxon>
        <taxon>Rhabditida</taxon>
        <taxon>Rhabditina</taxon>
        <taxon>Rhabditomorpha</taxon>
        <taxon>Strongyloidea</taxon>
        <taxon>Trichostrongylidae</taxon>
        <taxon>Haemonchus</taxon>
    </lineage>
</organism>
<gene>
    <name evidence="1" type="ORF">HPLM_LOCUS15310</name>
</gene>
<dbReference type="AlphaFoldDB" id="A0A0N4WUJ0"/>
<accession>A0A0N4WUJ0</accession>